<protein>
    <submittedName>
        <fullName evidence="1">Uncharacterized protein</fullName>
    </submittedName>
</protein>
<proteinExistence type="predicted"/>
<keyword evidence="2" id="KW-1185">Reference proteome</keyword>
<dbReference type="EMBL" id="OQ829281">
    <property type="protein sequence ID" value="WHS68300.1"/>
    <property type="molecule type" value="Genomic_DNA"/>
</dbReference>
<evidence type="ECO:0000313" key="2">
    <source>
        <dbReference type="Proteomes" id="UP001223176"/>
    </source>
</evidence>
<accession>A0AAF0KYH0</accession>
<reference evidence="1" key="1">
    <citation type="submission" date="2023-04" db="EMBL/GenBank/DDBJ databases">
        <title>Isolation and Characterization of Novel Plasmid-specific Phages Infecting Bacteria Carrying Diverse Conjugative Plasmids.</title>
        <authorList>
            <person name="Parra B."/>
            <person name="Cockx B."/>
            <person name="Lutz V.T."/>
            <person name="Bronsted L."/>
            <person name="Smets B.F."/>
            <person name="Dechesne A."/>
        </authorList>
    </citation>
    <scope>NUCLEOTIDE SEQUENCE</scope>
</reference>
<evidence type="ECO:0000313" key="1">
    <source>
        <dbReference type="EMBL" id="WHS68300.1"/>
    </source>
</evidence>
<name>A0AAF0KYH0_9CAUD</name>
<organism evidence="1 2">
    <name type="scientific">phage PKM.Lu.22.1</name>
    <dbReference type="NCBI Taxonomy" id="3049197"/>
    <lineage>
        <taxon>Viruses</taxon>
        <taxon>Duplodnaviria</taxon>
        <taxon>Heunggongvirae</taxon>
        <taxon>Uroviricota</taxon>
        <taxon>Caudoviricetes</taxon>
        <taxon>Grimontviridae</taxon>
    </lineage>
</organism>
<sequence>MDNVVYENDKYVVTIDEGLRWYNITNKTTNVREVEEPSLPTAKFKADALVGALKQFDEKN</sequence>
<dbReference type="Proteomes" id="UP001223176">
    <property type="component" value="Segment"/>
</dbReference>